<dbReference type="GO" id="GO:0000287">
    <property type="term" value="F:magnesium ion binding"/>
    <property type="evidence" value="ECO:0007669"/>
    <property type="project" value="TreeGrafter"/>
</dbReference>
<keyword evidence="5 8" id="KW-0812">Transmembrane</keyword>
<gene>
    <name evidence="9" type="ORF">FJR48_01170</name>
</gene>
<evidence type="ECO:0000256" key="5">
    <source>
        <dbReference type="ARBA" id="ARBA00022692"/>
    </source>
</evidence>
<evidence type="ECO:0000313" key="9">
    <source>
        <dbReference type="EMBL" id="QFR48405.1"/>
    </source>
</evidence>
<comment type="similarity">
    <text evidence="2">Belongs to the CorA metal ion transporter (MIT) (TC 1.A.35) family.</text>
</comment>
<dbReference type="SUPFAM" id="SSF143865">
    <property type="entry name" value="CorA soluble domain-like"/>
    <property type="match status" value="1"/>
</dbReference>
<dbReference type="AlphaFoldDB" id="A0A5P8NY89"/>
<evidence type="ECO:0000313" key="10">
    <source>
        <dbReference type="Proteomes" id="UP000326944"/>
    </source>
</evidence>
<proteinExistence type="inferred from homology"/>
<evidence type="ECO:0000256" key="7">
    <source>
        <dbReference type="ARBA" id="ARBA00023136"/>
    </source>
</evidence>
<dbReference type="InterPro" id="IPR045861">
    <property type="entry name" value="CorA_cytoplasmic_dom"/>
</dbReference>
<dbReference type="Gene3D" id="1.20.58.340">
    <property type="entry name" value="Magnesium transport protein CorA, transmembrane region"/>
    <property type="match status" value="2"/>
</dbReference>
<dbReference type="EMBL" id="CP043617">
    <property type="protein sequence ID" value="QFR48405.1"/>
    <property type="molecule type" value="Genomic_DNA"/>
</dbReference>
<name>A0A5P8NY89_9BACT</name>
<feature type="transmembrane region" description="Helical" evidence="8">
    <location>
        <begin position="237"/>
        <end position="257"/>
    </location>
</feature>
<dbReference type="SUPFAM" id="SSF144083">
    <property type="entry name" value="Magnesium transport protein CorA, transmembrane region"/>
    <property type="match status" value="1"/>
</dbReference>
<dbReference type="Pfam" id="PF01544">
    <property type="entry name" value="CorA"/>
    <property type="match status" value="1"/>
</dbReference>
<feature type="transmembrane region" description="Helical" evidence="8">
    <location>
        <begin position="200"/>
        <end position="222"/>
    </location>
</feature>
<dbReference type="InterPro" id="IPR045863">
    <property type="entry name" value="CorA_TM1_TM2"/>
</dbReference>
<evidence type="ECO:0000256" key="3">
    <source>
        <dbReference type="ARBA" id="ARBA00022448"/>
    </source>
</evidence>
<evidence type="ECO:0000256" key="8">
    <source>
        <dbReference type="SAM" id="Phobius"/>
    </source>
</evidence>
<keyword evidence="4" id="KW-1003">Cell membrane</keyword>
<keyword evidence="6 8" id="KW-1133">Transmembrane helix</keyword>
<keyword evidence="10" id="KW-1185">Reference proteome</keyword>
<dbReference type="Proteomes" id="UP000326944">
    <property type="component" value="Chromosome"/>
</dbReference>
<evidence type="ECO:0000256" key="6">
    <source>
        <dbReference type="ARBA" id="ARBA00022989"/>
    </source>
</evidence>
<dbReference type="GO" id="GO:0050897">
    <property type="term" value="F:cobalt ion binding"/>
    <property type="evidence" value="ECO:0007669"/>
    <property type="project" value="TreeGrafter"/>
</dbReference>
<dbReference type="GO" id="GO:0015087">
    <property type="term" value="F:cobalt ion transmembrane transporter activity"/>
    <property type="evidence" value="ECO:0007669"/>
    <property type="project" value="TreeGrafter"/>
</dbReference>
<keyword evidence="7 8" id="KW-0472">Membrane</keyword>
<sequence length="263" mass="31125">MQNIENLIDSLHLEDLKNQLHPSIFDENDDYDMLIIRIPVIAKELGTKSFGFIITKEKSYFFNKTQNNFEELKSRFEEPYKLLDKNIDKMLKSFINYQDRISEIEELLYENKIKENFMNVWLELKLEILKIERILLKTSNTIENFIDYYEHDETFPINHYMDLHEHIERTMRSATLQLSKLDYLYSFYNAKSNDKMNKMIYILTIISAIFLPLNLIVGFFGMNTSSLPFTGGTSGTLYAVSIMGALVLITAFLVQFWRKKIEK</sequence>
<evidence type="ECO:0000256" key="1">
    <source>
        <dbReference type="ARBA" id="ARBA00004651"/>
    </source>
</evidence>
<dbReference type="GO" id="GO:0005886">
    <property type="term" value="C:plasma membrane"/>
    <property type="evidence" value="ECO:0007669"/>
    <property type="project" value="UniProtKB-SubCell"/>
</dbReference>
<keyword evidence="3" id="KW-0813">Transport</keyword>
<organism evidence="9 10">
    <name type="scientific">Sulfurimonas lithotrophica</name>
    <dbReference type="NCBI Taxonomy" id="2590022"/>
    <lineage>
        <taxon>Bacteria</taxon>
        <taxon>Pseudomonadati</taxon>
        <taxon>Campylobacterota</taxon>
        <taxon>Epsilonproteobacteria</taxon>
        <taxon>Campylobacterales</taxon>
        <taxon>Sulfurimonadaceae</taxon>
        <taxon>Sulfurimonas</taxon>
    </lineage>
</organism>
<dbReference type="InterPro" id="IPR002523">
    <property type="entry name" value="MgTranspt_CorA/ZnTranspt_ZntB"/>
</dbReference>
<dbReference type="PANTHER" id="PTHR46494:SF1">
    <property type="entry name" value="CORA FAMILY METAL ION TRANSPORTER (EUROFUNG)"/>
    <property type="match status" value="1"/>
</dbReference>
<reference evidence="9 10" key="1">
    <citation type="submission" date="2019-09" db="EMBL/GenBank/DDBJ databases">
        <title>Sulfurimonas gotlandica sp. nov., a chemoautotrophic and psychrotolerant epsilonproteobacterium isolated from a pelagic redoxcline, and an emended description of the genus Sulfurimonas.</title>
        <authorList>
            <person name="Wang S."/>
            <person name="Jiang L."/>
            <person name="Shao S."/>
        </authorList>
    </citation>
    <scope>NUCLEOTIDE SEQUENCE [LARGE SCALE GENOMIC DNA]</scope>
    <source>
        <strain evidence="9 10">GYSZ_1</strain>
    </source>
</reference>
<dbReference type="KEGG" id="sulg:FJR48_01170"/>
<dbReference type="OrthoDB" id="9803416at2"/>
<evidence type="ECO:0000256" key="2">
    <source>
        <dbReference type="ARBA" id="ARBA00009765"/>
    </source>
</evidence>
<dbReference type="RefSeq" id="WP_152306348.1">
    <property type="nucleotide sequence ID" value="NZ_CP043617.1"/>
</dbReference>
<evidence type="ECO:0000256" key="4">
    <source>
        <dbReference type="ARBA" id="ARBA00022475"/>
    </source>
</evidence>
<dbReference type="GO" id="GO:0015095">
    <property type="term" value="F:magnesium ion transmembrane transporter activity"/>
    <property type="evidence" value="ECO:0007669"/>
    <property type="project" value="TreeGrafter"/>
</dbReference>
<dbReference type="PANTHER" id="PTHR46494">
    <property type="entry name" value="CORA FAMILY METAL ION TRANSPORTER (EUROFUNG)"/>
    <property type="match status" value="1"/>
</dbReference>
<accession>A0A5P8NY89</accession>
<protein>
    <submittedName>
        <fullName evidence="9">Magnesium transporter</fullName>
    </submittedName>
</protein>
<comment type="subcellular location">
    <subcellularLocation>
        <location evidence="1">Cell membrane</location>
        <topology evidence="1">Multi-pass membrane protein</topology>
    </subcellularLocation>
</comment>